<sequence length="147" mass="16536">MITEERLNAMLENPRVKAYFDTLDLAVHEGTALFHILDNGDGEVTLEEFIDGVLRCKGPARAIDQVAMQADLKMLDQKLTVLMRSIQEGKVNNETFDKVAKRTEGRKTTLTRDLKVFRLEESVELGGIGPCEESSNGQKKRGQEVER</sequence>
<reference evidence="2 3" key="1">
    <citation type="submission" date="2024-02" db="EMBL/GenBank/DDBJ databases">
        <authorList>
            <person name="Chen Y."/>
            <person name="Shah S."/>
            <person name="Dougan E. K."/>
            <person name="Thang M."/>
            <person name="Chan C."/>
        </authorList>
    </citation>
    <scope>NUCLEOTIDE SEQUENCE [LARGE SCALE GENOMIC DNA]</scope>
</reference>
<evidence type="ECO:0000256" key="1">
    <source>
        <dbReference type="SAM" id="MobiDB-lite"/>
    </source>
</evidence>
<keyword evidence="3" id="KW-1185">Reference proteome</keyword>
<name>A0ABP0KM53_9DINO</name>
<dbReference type="EMBL" id="CAXAMN010009069">
    <property type="protein sequence ID" value="CAK9027574.1"/>
    <property type="molecule type" value="Genomic_DNA"/>
</dbReference>
<dbReference type="Proteomes" id="UP001642484">
    <property type="component" value="Unassembled WGS sequence"/>
</dbReference>
<gene>
    <name evidence="2" type="ORF">CCMP2556_LOCUS16802</name>
</gene>
<evidence type="ECO:0000313" key="2">
    <source>
        <dbReference type="EMBL" id="CAK9027574.1"/>
    </source>
</evidence>
<accession>A0ABP0KM53</accession>
<proteinExistence type="predicted"/>
<organism evidence="2 3">
    <name type="scientific">Durusdinium trenchii</name>
    <dbReference type="NCBI Taxonomy" id="1381693"/>
    <lineage>
        <taxon>Eukaryota</taxon>
        <taxon>Sar</taxon>
        <taxon>Alveolata</taxon>
        <taxon>Dinophyceae</taxon>
        <taxon>Suessiales</taxon>
        <taxon>Symbiodiniaceae</taxon>
        <taxon>Durusdinium</taxon>
    </lineage>
</organism>
<protein>
    <recommendedName>
        <fullName evidence="4">EF-hand domain-containing protein</fullName>
    </recommendedName>
</protein>
<evidence type="ECO:0000313" key="3">
    <source>
        <dbReference type="Proteomes" id="UP001642484"/>
    </source>
</evidence>
<comment type="caution">
    <text evidence="2">The sequence shown here is derived from an EMBL/GenBank/DDBJ whole genome shotgun (WGS) entry which is preliminary data.</text>
</comment>
<feature type="region of interest" description="Disordered" evidence="1">
    <location>
        <begin position="127"/>
        <end position="147"/>
    </location>
</feature>
<evidence type="ECO:0008006" key="4">
    <source>
        <dbReference type="Google" id="ProtNLM"/>
    </source>
</evidence>